<feature type="domain" description="OB" evidence="2">
    <location>
        <begin position="29"/>
        <end position="89"/>
    </location>
</feature>
<dbReference type="Proteomes" id="UP000284178">
    <property type="component" value="Unassembled WGS sequence"/>
</dbReference>
<dbReference type="InterPro" id="IPR050798">
    <property type="entry name" value="YhaM_exoribonuc/phosphodiest"/>
</dbReference>
<accession>A0A412G5G9</accession>
<organism evidence="4 5">
    <name type="scientific">Holdemania filiformis</name>
    <dbReference type="NCBI Taxonomy" id="61171"/>
    <lineage>
        <taxon>Bacteria</taxon>
        <taxon>Bacillati</taxon>
        <taxon>Bacillota</taxon>
        <taxon>Erysipelotrichia</taxon>
        <taxon>Erysipelotrichales</taxon>
        <taxon>Erysipelotrichaceae</taxon>
        <taxon>Holdemania</taxon>
    </lineage>
</organism>
<dbReference type="InterPro" id="IPR004365">
    <property type="entry name" value="NA-bd_OB_tRNA"/>
</dbReference>
<dbReference type="PANTHER" id="PTHR37294:SF1">
    <property type="entry name" value="3'-5' EXORIBONUCLEASE YHAM"/>
    <property type="match status" value="1"/>
</dbReference>
<evidence type="ECO:0000256" key="1">
    <source>
        <dbReference type="ARBA" id="ARBA00022801"/>
    </source>
</evidence>
<evidence type="ECO:0000259" key="3">
    <source>
        <dbReference type="Pfam" id="PF01966"/>
    </source>
</evidence>
<dbReference type="Pfam" id="PF01336">
    <property type="entry name" value="tRNA_anti-codon"/>
    <property type="match status" value="1"/>
</dbReference>
<reference evidence="4 5" key="1">
    <citation type="submission" date="2018-08" db="EMBL/GenBank/DDBJ databases">
        <title>A genome reference for cultivated species of the human gut microbiota.</title>
        <authorList>
            <person name="Zou Y."/>
            <person name="Xue W."/>
            <person name="Luo G."/>
        </authorList>
    </citation>
    <scope>NUCLEOTIDE SEQUENCE [LARGE SCALE GENOMIC DNA]</scope>
    <source>
        <strain evidence="4 5">AF24-29</strain>
    </source>
</reference>
<name>A0A412G5G9_9FIRM</name>
<evidence type="ECO:0000313" key="5">
    <source>
        <dbReference type="Proteomes" id="UP000284178"/>
    </source>
</evidence>
<evidence type="ECO:0000313" key="4">
    <source>
        <dbReference type="EMBL" id="RGR76246.1"/>
    </source>
</evidence>
<dbReference type="SUPFAM" id="SSF109604">
    <property type="entry name" value="HD-domain/PDEase-like"/>
    <property type="match status" value="1"/>
</dbReference>
<sequence length="322" mass="35823">MNKKISEFKEGESLTLPLLLVQVTKGVTSNGSPYLSLTLQDKSGTIEGKIWDVKEEQAAACVPGRVGEVSCEVLRYRNSLQLRVHRLTPMDQQSIELSDYVIASDIPKELLQQKIQDAISSLSNPVYKGIVSALFAEYDKPFFDYPAAAKNHHNFVGGLAVHVTGMVDLANEIVKLYPLLDRDLLVSGVLVHDLGKLTELSGPVMTEYTLEGKLIGHISIMQAKIMEVAVQLGYEKSEEAILLRHMVLSHHGQLEFGSPVMPMVAEAEVLHLIDNLDARMNTLDKAYAQTEPGSFTSRLFPMENRAFYKPKSKKNERQDKAD</sequence>
<keyword evidence="5" id="KW-1185">Reference proteome</keyword>
<dbReference type="CDD" id="cd04492">
    <property type="entry name" value="YhaM_OBF_like"/>
    <property type="match status" value="1"/>
</dbReference>
<dbReference type="GO" id="GO:0016787">
    <property type="term" value="F:hydrolase activity"/>
    <property type="evidence" value="ECO:0007669"/>
    <property type="project" value="UniProtKB-KW"/>
</dbReference>
<dbReference type="GeneID" id="83014284"/>
<dbReference type="GO" id="GO:0003676">
    <property type="term" value="F:nucleic acid binding"/>
    <property type="evidence" value="ECO:0007669"/>
    <property type="project" value="InterPro"/>
</dbReference>
<comment type="caution">
    <text evidence="4">The sequence shown here is derived from an EMBL/GenBank/DDBJ whole genome shotgun (WGS) entry which is preliminary data.</text>
</comment>
<protein>
    <submittedName>
        <fullName evidence="4">HD domain-containing protein</fullName>
    </submittedName>
</protein>
<dbReference type="GO" id="GO:0031125">
    <property type="term" value="P:rRNA 3'-end processing"/>
    <property type="evidence" value="ECO:0007669"/>
    <property type="project" value="TreeGrafter"/>
</dbReference>
<dbReference type="Pfam" id="PF01966">
    <property type="entry name" value="HD"/>
    <property type="match status" value="1"/>
</dbReference>
<dbReference type="PANTHER" id="PTHR37294">
    <property type="entry name" value="3'-5' EXORIBONUCLEASE YHAM"/>
    <property type="match status" value="1"/>
</dbReference>
<dbReference type="InterPro" id="IPR006674">
    <property type="entry name" value="HD_domain"/>
</dbReference>
<dbReference type="AlphaFoldDB" id="A0A412G5G9"/>
<proteinExistence type="predicted"/>
<dbReference type="FunFam" id="1.10.3210.10:FF:000008">
    <property type="entry name" value="3'-5' exoribonuclease YhaM"/>
    <property type="match status" value="1"/>
</dbReference>
<dbReference type="RefSeq" id="WP_117893243.1">
    <property type="nucleotide sequence ID" value="NZ_CABJCV010000002.1"/>
</dbReference>
<dbReference type="EMBL" id="QRUP01000002">
    <property type="protein sequence ID" value="RGR76246.1"/>
    <property type="molecule type" value="Genomic_DNA"/>
</dbReference>
<feature type="domain" description="HD" evidence="3">
    <location>
        <begin position="162"/>
        <end position="278"/>
    </location>
</feature>
<dbReference type="Gene3D" id="1.10.3210.10">
    <property type="entry name" value="Hypothetical protein af1432"/>
    <property type="match status" value="1"/>
</dbReference>
<dbReference type="CDD" id="cd00077">
    <property type="entry name" value="HDc"/>
    <property type="match status" value="1"/>
</dbReference>
<keyword evidence="1" id="KW-0378">Hydrolase</keyword>
<evidence type="ECO:0000259" key="2">
    <source>
        <dbReference type="Pfam" id="PF01336"/>
    </source>
</evidence>
<dbReference type="InterPro" id="IPR003607">
    <property type="entry name" value="HD/PDEase_dom"/>
</dbReference>
<gene>
    <name evidence="4" type="ORF">DWY25_02520</name>
</gene>